<dbReference type="Proteomes" id="UP000179241">
    <property type="component" value="Unassembled WGS sequence"/>
</dbReference>
<dbReference type="InterPro" id="IPR050190">
    <property type="entry name" value="UPF0213_domain"/>
</dbReference>
<dbReference type="AlphaFoldDB" id="A0A1F8CNX8"/>
<dbReference type="EMBL" id="MGHU01000016">
    <property type="protein sequence ID" value="OGM77549.1"/>
    <property type="molecule type" value="Genomic_DNA"/>
</dbReference>
<dbReference type="Gene3D" id="3.40.1440.10">
    <property type="entry name" value="GIY-YIG endonuclease"/>
    <property type="match status" value="1"/>
</dbReference>
<evidence type="ECO:0000259" key="2">
    <source>
        <dbReference type="PROSITE" id="PS50164"/>
    </source>
</evidence>
<proteinExistence type="inferred from homology"/>
<dbReference type="InterPro" id="IPR000305">
    <property type="entry name" value="GIY-YIG_endonuc"/>
</dbReference>
<evidence type="ECO:0000313" key="3">
    <source>
        <dbReference type="EMBL" id="OGM77549.1"/>
    </source>
</evidence>
<organism evidence="3 4">
    <name type="scientific">Candidatus Woesebacteria bacterium RIFOXYA1_FULL_43_9</name>
    <dbReference type="NCBI Taxonomy" id="1802534"/>
    <lineage>
        <taxon>Bacteria</taxon>
        <taxon>Candidatus Woeseibacteriota</taxon>
    </lineage>
</organism>
<dbReference type="CDD" id="cd10448">
    <property type="entry name" value="GIY-YIG_unchar_3"/>
    <property type="match status" value="1"/>
</dbReference>
<reference evidence="3 4" key="1">
    <citation type="journal article" date="2016" name="Nat. Commun.">
        <title>Thousands of microbial genomes shed light on interconnected biogeochemical processes in an aquifer system.</title>
        <authorList>
            <person name="Anantharaman K."/>
            <person name="Brown C.T."/>
            <person name="Hug L.A."/>
            <person name="Sharon I."/>
            <person name="Castelle C.J."/>
            <person name="Probst A.J."/>
            <person name="Thomas B.C."/>
            <person name="Singh A."/>
            <person name="Wilkins M.J."/>
            <person name="Karaoz U."/>
            <person name="Brodie E.L."/>
            <person name="Williams K.H."/>
            <person name="Hubbard S.S."/>
            <person name="Banfield J.F."/>
        </authorList>
    </citation>
    <scope>NUCLEOTIDE SEQUENCE [LARGE SCALE GENOMIC DNA]</scope>
</reference>
<dbReference type="PROSITE" id="PS50164">
    <property type="entry name" value="GIY_YIG"/>
    <property type="match status" value="1"/>
</dbReference>
<dbReference type="PANTHER" id="PTHR34477:SF5">
    <property type="entry name" value="BSL5627 PROTEIN"/>
    <property type="match status" value="1"/>
</dbReference>
<evidence type="ECO:0000256" key="1">
    <source>
        <dbReference type="ARBA" id="ARBA00007435"/>
    </source>
</evidence>
<name>A0A1F8CNX8_9BACT</name>
<dbReference type="SUPFAM" id="SSF82771">
    <property type="entry name" value="GIY-YIG endonuclease"/>
    <property type="match status" value="1"/>
</dbReference>
<gene>
    <name evidence="3" type="ORF">A2188_02110</name>
</gene>
<dbReference type="InterPro" id="IPR035901">
    <property type="entry name" value="GIY-YIG_endonuc_sf"/>
</dbReference>
<feature type="non-terminal residue" evidence="3">
    <location>
        <position position="1"/>
    </location>
</feature>
<dbReference type="Pfam" id="PF01541">
    <property type="entry name" value="GIY-YIG"/>
    <property type="match status" value="1"/>
</dbReference>
<accession>A0A1F8CNX8</accession>
<evidence type="ECO:0000313" key="4">
    <source>
        <dbReference type="Proteomes" id="UP000179241"/>
    </source>
</evidence>
<sequence>NKRNGTLYVGVTNNLQRRLYEHKNNLIAGFSAKYNLHSLIYFEETHNIKEALYREKQLKKWNRKWKLSLIEKSNPSWKDLSET</sequence>
<comment type="caution">
    <text evidence="3">The sequence shown here is derived from an EMBL/GenBank/DDBJ whole genome shotgun (WGS) entry which is preliminary data.</text>
</comment>
<dbReference type="PANTHER" id="PTHR34477">
    <property type="entry name" value="UPF0213 PROTEIN YHBQ"/>
    <property type="match status" value="1"/>
</dbReference>
<feature type="domain" description="GIY-YIG" evidence="2">
    <location>
        <begin position="1"/>
        <end position="68"/>
    </location>
</feature>
<comment type="similarity">
    <text evidence="1">Belongs to the UPF0213 family.</text>
</comment>
<protein>
    <recommendedName>
        <fullName evidence="2">GIY-YIG domain-containing protein</fullName>
    </recommendedName>
</protein>